<keyword evidence="5" id="KW-1185">Reference proteome</keyword>
<feature type="compositionally biased region" description="Acidic residues" evidence="3">
    <location>
        <begin position="490"/>
        <end position="501"/>
    </location>
</feature>
<feature type="compositionally biased region" description="Acidic residues" evidence="3">
    <location>
        <begin position="427"/>
        <end position="439"/>
    </location>
</feature>
<dbReference type="VEuPathDB" id="VectorBase:AEPI008992"/>
<dbReference type="PANTHER" id="PTHR15574">
    <property type="entry name" value="WD REPEAT DOMAIN-CONTAINING FAMILY"/>
    <property type="match status" value="1"/>
</dbReference>
<keyword evidence="2" id="KW-0677">Repeat</keyword>
<feature type="region of interest" description="Disordered" evidence="3">
    <location>
        <begin position="311"/>
        <end position="338"/>
    </location>
</feature>
<evidence type="ECO:0000313" key="5">
    <source>
        <dbReference type="Proteomes" id="UP000075885"/>
    </source>
</evidence>
<feature type="compositionally biased region" description="Basic and acidic residues" evidence="3">
    <location>
        <begin position="502"/>
        <end position="526"/>
    </location>
</feature>
<dbReference type="STRING" id="199890.A0A182PPW2"/>
<dbReference type="PANTHER" id="PTHR15574:SF39">
    <property type="entry name" value="DDB1- AND CUL4-ASSOCIATED FACTOR 6"/>
    <property type="match status" value="1"/>
</dbReference>
<dbReference type="InterPro" id="IPR036322">
    <property type="entry name" value="WD40_repeat_dom_sf"/>
</dbReference>
<reference evidence="5" key="1">
    <citation type="submission" date="2013-03" db="EMBL/GenBank/DDBJ databases">
        <title>The Genome Sequence of Anopheles epiroticus epiroticus2.</title>
        <authorList>
            <consortium name="The Broad Institute Genomics Platform"/>
            <person name="Neafsey D.E."/>
            <person name="Howell P."/>
            <person name="Walker B."/>
            <person name="Young S.K."/>
            <person name="Zeng Q."/>
            <person name="Gargeya S."/>
            <person name="Fitzgerald M."/>
            <person name="Haas B."/>
            <person name="Abouelleil A."/>
            <person name="Allen A.W."/>
            <person name="Alvarado L."/>
            <person name="Arachchi H.M."/>
            <person name="Berlin A.M."/>
            <person name="Chapman S.B."/>
            <person name="Gainer-Dewar J."/>
            <person name="Goldberg J."/>
            <person name="Griggs A."/>
            <person name="Gujja S."/>
            <person name="Hansen M."/>
            <person name="Howarth C."/>
            <person name="Imamovic A."/>
            <person name="Ireland A."/>
            <person name="Larimer J."/>
            <person name="McCowan C."/>
            <person name="Murphy C."/>
            <person name="Pearson M."/>
            <person name="Poon T.W."/>
            <person name="Priest M."/>
            <person name="Roberts A."/>
            <person name="Saif S."/>
            <person name="Shea T."/>
            <person name="Sisk P."/>
            <person name="Sykes S."/>
            <person name="Wortman J."/>
            <person name="Nusbaum C."/>
            <person name="Birren B."/>
        </authorList>
    </citation>
    <scope>NUCLEOTIDE SEQUENCE [LARGE SCALE GENOMIC DNA]</scope>
    <source>
        <strain evidence="5">Epiroticus2</strain>
    </source>
</reference>
<dbReference type="EnsemblMetazoa" id="AEPI008992-RA">
    <property type="protein sequence ID" value="AEPI008992-PA"/>
    <property type="gene ID" value="AEPI008992"/>
</dbReference>
<feature type="region of interest" description="Disordered" evidence="3">
    <location>
        <begin position="426"/>
        <end position="529"/>
    </location>
</feature>
<protein>
    <recommendedName>
        <fullName evidence="6">DDB1- and CUL4-associated factor 6-like</fullName>
    </recommendedName>
</protein>
<dbReference type="InterPro" id="IPR045151">
    <property type="entry name" value="DCAF8"/>
</dbReference>
<keyword evidence="1" id="KW-0853">WD repeat</keyword>
<reference evidence="4" key="2">
    <citation type="submission" date="2020-05" db="UniProtKB">
        <authorList>
            <consortium name="EnsemblMetazoa"/>
        </authorList>
    </citation>
    <scope>IDENTIFICATION</scope>
    <source>
        <strain evidence="4">Epiroticus2</strain>
    </source>
</reference>
<evidence type="ECO:0000256" key="1">
    <source>
        <dbReference type="ARBA" id="ARBA00022574"/>
    </source>
</evidence>
<dbReference type="GO" id="GO:0080008">
    <property type="term" value="C:Cul4-RING E3 ubiquitin ligase complex"/>
    <property type="evidence" value="ECO:0007669"/>
    <property type="project" value="TreeGrafter"/>
</dbReference>
<feature type="compositionally biased region" description="Polar residues" evidence="3">
    <location>
        <begin position="700"/>
        <end position="709"/>
    </location>
</feature>
<proteinExistence type="predicted"/>
<evidence type="ECO:0008006" key="6">
    <source>
        <dbReference type="Google" id="ProtNLM"/>
    </source>
</evidence>
<dbReference type="Gene3D" id="2.130.10.10">
    <property type="entry name" value="YVTN repeat-like/Quinoprotein amine dehydrogenase"/>
    <property type="match status" value="2"/>
</dbReference>
<accession>A0A182PPW2</accession>
<name>A0A182PPW2_9DIPT</name>
<evidence type="ECO:0000256" key="2">
    <source>
        <dbReference type="ARBA" id="ARBA00022737"/>
    </source>
</evidence>
<dbReference type="Proteomes" id="UP000075885">
    <property type="component" value="Unassembled WGS sequence"/>
</dbReference>
<dbReference type="SUPFAM" id="SSF50978">
    <property type="entry name" value="WD40 repeat-like"/>
    <property type="match status" value="1"/>
</dbReference>
<dbReference type="Pfam" id="PF00400">
    <property type="entry name" value="WD40"/>
    <property type="match status" value="2"/>
</dbReference>
<dbReference type="InterPro" id="IPR015943">
    <property type="entry name" value="WD40/YVTN_repeat-like_dom_sf"/>
</dbReference>
<feature type="compositionally biased region" description="Basic and acidic residues" evidence="3">
    <location>
        <begin position="446"/>
        <end position="464"/>
    </location>
</feature>
<dbReference type="InterPro" id="IPR001680">
    <property type="entry name" value="WD40_rpt"/>
</dbReference>
<dbReference type="SMART" id="SM00320">
    <property type="entry name" value="WD40"/>
    <property type="match status" value="5"/>
</dbReference>
<feature type="region of interest" description="Disordered" evidence="3">
    <location>
        <begin position="677"/>
        <end position="709"/>
    </location>
</feature>
<dbReference type="GO" id="GO:0045944">
    <property type="term" value="P:positive regulation of transcription by RNA polymerase II"/>
    <property type="evidence" value="ECO:0007669"/>
    <property type="project" value="TreeGrafter"/>
</dbReference>
<sequence>MSNRKRRNLFHDLVDGPRMQADQIRRSLQIDAKNSLELVRRMCRWKENKAHQGCVNTLCWSTDGELLLSGSDDQYLALSNVFTDTKQLVKTRHRANIFSALFLPQSSNRQVVSCSGDGVVLYTDLNAASLDQTVTSTHFGCHNTGTAYEVLTVPTEPRSFMSCGEDGTVRLYDLRCNSHCYKPHCRDNVLISSSCAITAMALAPISHNYIATGSSASMVRIYDRRFLAVKQLETFSDRYTLPVKVFTNPGYDKRAYRVTSLEYDRHERELLVNYSSDHLYLFDVMKHEGVREPKVRLAEAARSAARLLAGRAKATAGQQGQGGSAEPGSARDTTPVERTVPVRRVRLRGDWSDTGPNARPASELNSNFLGQARPQLQATVMSRITEVMSRMLADPRLRMRLTSQAAAARARAGAYSREMMANMVTPPEEDEEAELEEEIQAVSQREAQREAEREAQRKAQRESQEPQPSTSGQQRVPPGRVKVSRLAHSDDDDDDDEEDEQEDRKGKENDEKQSGDKQDNQGKGSDDTEEDAVLYEPSFDFIKQKFVGHRNTRTLIKEATFWGDDFVMAGSDCGGIFTWNRHTAKNVMIMCGDQHVVNCVRPHPTLPILATSGIDHDIKLWMPIRDHSYFDEEVANDLMKRNALMMEETRDIITVPASFMIRMLACLHSLRNRAPEFDAAEEEAASSADDPGSGGAGNEPTANPQPDAT</sequence>
<dbReference type="AlphaFoldDB" id="A0A182PPW2"/>
<dbReference type="GO" id="GO:0005737">
    <property type="term" value="C:cytoplasm"/>
    <property type="evidence" value="ECO:0007669"/>
    <property type="project" value="TreeGrafter"/>
</dbReference>
<evidence type="ECO:0000313" key="4">
    <source>
        <dbReference type="EnsemblMetazoa" id="AEPI008992-PA"/>
    </source>
</evidence>
<evidence type="ECO:0000256" key="3">
    <source>
        <dbReference type="SAM" id="MobiDB-lite"/>
    </source>
</evidence>
<organism evidence="4 5">
    <name type="scientific">Anopheles epiroticus</name>
    <dbReference type="NCBI Taxonomy" id="199890"/>
    <lineage>
        <taxon>Eukaryota</taxon>
        <taxon>Metazoa</taxon>
        <taxon>Ecdysozoa</taxon>
        <taxon>Arthropoda</taxon>
        <taxon>Hexapoda</taxon>
        <taxon>Insecta</taxon>
        <taxon>Pterygota</taxon>
        <taxon>Neoptera</taxon>
        <taxon>Endopterygota</taxon>
        <taxon>Diptera</taxon>
        <taxon>Nematocera</taxon>
        <taxon>Culicoidea</taxon>
        <taxon>Culicidae</taxon>
        <taxon>Anophelinae</taxon>
        <taxon>Anopheles</taxon>
    </lineage>
</organism>